<dbReference type="SUPFAM" id="SSF50998">
    <property type="entry name" value="Quinoprotein alcohol dehydrogenase-like"/>
    <property type="match status" value="1"/>
</dbReference>
<evidence type="ECO:0000313" key="2">
    <source>
        <dbReference type="EMBL" id="AKB50258.1"/>
    </source>
</evidence>
<feature type="domain" description="Pyrrolo-quinoline quinone repeat" evidence="1">
    <location>
        <begin position="4"/>
        <end position="97"/>
    </location>
</feature>
<name>A0A0E3QHT0_METBA</name>
<dbReference type="Pfam" id="PF13360">
    <property type="entry name" value="PQQ_2"/>
    <property type="match status" value="1"/>
</dbReference>
<dbReference type="PANTHER" id="PTHR34512:SF30">
    <property type="entry name" value="OUTER MEMBRANE PROTEIN ASSEMBLY FACTOR BAMB"/>
    <property type="match status" value="1"/>
</dbReference>
<gene>
    <name evidence="2" type="ORF">MSBRW_1005</name>
</gene>
<organism evidence="2 3">
    <name type="scientific">Methanosarcina barkeri str. Wiesmoor</name>
    <dbReference type="NCBI Taxonomy" id="1434109"/>
    <lineage>
        <taxon>Archaea</taxon>
        <taxon>Methanobacteriati</taxon>
        <taxon>Methanobacteriota</taxon>
        <taxon>Stenosarchaea group</taxon>
        <taxon>Methanomicrobia</taxon>
        <taxon>Methanosarcinales</taxon>
        <taxon>Methanosarcinaceae</taxon>
        <taxon>Methanosarcina</taxon>
    </lineage>
</organism>
<accession>A0A0E3QHT0</accession>
<dbReference type="Proteomes" id="UP000033038">
    <property type="component" value="Chromosome"/>
</dbReference>
<dbReference type="InterPro" id="IPR011047">
    <property type="entry name" value="Quinoprotein_ADH-like_sf"/>
</dbReference>
<dbReference type="PATRIC" id="fig|1434109.4.peg.1239"/>
<dbReference type="PANTHER" id="PTHR34512">
    <property type="entry name" value="CELL SURFACE PROTEIN"/>
    <property type="match status" value="1"/>
</dbReference>
<dbReference type="InterPro" id="IPR002372">
    <property type="entry name" value="PQQ_rpt_dom"/>
</dbReference>
<sequence>MQTYCFNATTGSPIWSTPSKITDEGGVGDWTCSLAVADGIVYVGSAEEGYFGYENLYVLDAFTGNVVWNSPYAGSSPALSDGMLFSIGGDQKVYAFKDSSTSPVANFIANVKVVKHLSRYSSMTRPPVHRHRGPGTLIMMEL</sequence>
<dbReference type="HOGENOM" id="CLU_1811429_0_0_2"/>
<dbReference type="RefSeq" id="WP_048103092.1">
    <property type="nucleotide sequence ID" value="NZ_CP009526.1"/>
</dbReference>
<proteinExistence type="predicted"/>
<dbReference type="Gene3D" id="2.130.10.10">
    <property type="entry name" value="YVTN repeat-like/Quinoprotein amine dehydrogenase"/>
    <property type="match status" value="1"/>
</dbReference>
<evidence type="ECO:0000313" key="3">
    <source>
        <dbReference type="Proteomes" id="UP000033038"/>
    </source>
</evidence>
<dbReference type="FunFam" id="2.40.10.480:FF:000004">
    <property type="entry name" value="Cell surface protein"/>
    <property type="match status" value="1"/>
</dbReference>
<dbReference type="EMBL" id="CP009526">
    <property type="protein sequence ID" value="AKB50258.1"/>
    <property type="molecule type" value="Genomic_DNA"/>
</dbReference>
<reference evidence="2 3" key="1">
    <citation type="submission" date="2014-07" db="EMBL/GenBank/DDBJ databases">
        <title>Methanogenic archaea and the global carbon cycle.</title>
        <authorList>
            <person name="Henriksen J.R."/>
            <person name="Luke J."/>
            <person name="Reinhart S."/>
            <person name="Benedict M.N."/>
            <person name="Youngblut N.D."/>
            <person name="Metcalf M.E."/>
            <person name="Whitaker R.J."/>
            <person name="Metcalf W.W."/>
        </authorList>
    </citation>
    <scope>NUCLEOTIDE SEQUENCE [LARGE SCALE GENOMIC DNA]</scope>
    <source>
        <strain evidence="2 3">Wiesmoor</strain>
    </source>
</reference>
<protein>
    <submittedName>
        <fullName evidence="2">Cell surface protein</fullName>
    </submittedName>
</protein>
<dbReference type="InterPro" id="IPR015943">
    <property type="entry name" value="WD40/YVTN_repeat-like_dom_sf"/>
</dbReference>
<dbReference type="GeneID" id="95970915"/>
<evidence type="ECO:0000259" key="1">
    <source>
        <dbReference type="Pfam" id="PF13360"/>
    </source>
</evidence>
<dbReference type="AlphaFoldDB" id="A0A0E3QHT0"/>
<dbReference type="KEGG" id="mbw:MSBRW_1005"/>